<name>A0A858RGY3_9BACT</name>
<keyword evidence="1" id="KW-0812">Transmembrane</keyword>
<keyword evidence="4" id="KW-1185">Reference proteome</keyword>
<dbReference type="EMBL" id="CP051774">
    <property type="protein sequence ID" value="QJE95814.1"/>
    <property type="molecule type" value="Genomic_DNA"/>
</dbReference>
<dbReference type="InterPro" id="IPR025640">
    <property type="entry name" value="GYF_2"/>
</dbReference>
<dbReference type="KEGG" id="luo:HHL09_08440"/>
<evidence type="ECO:0000313" key="4">
    <source>
        <dbReference type="Proteomes" id="UP000501812"/>
    </source>
</evidence>
<evidence type="ECO:0000259" key="2">
    <source>
        <dbReference type="Pfam" id="PF14237"/>
    </source>
</evidence>
<dbReference type="Pfam" id="PF14237">
    <property type="entry name" value="GYF_2"/>
    <property type="match status" value="1"/>
</dbReference>
<dbReference type="RefSeq" id="WP_169454127.1">
    <property type="nucleotide sequence ID" value="NZ_CP051774.1"/>
</dbReference>
<feature type="transmembrane region" description="Helical" evidence="1">
    <location>
        <begin position="205"/>
        <end position="229"/>
    </location>
</feature>
<protein>
    <submittedName>
        <fullName evidence="3">DUF4339 domain-containing protein</fullName>
    </submittedName>
</protein>
<sequence length="253" mass="27650">MTAQDQQWFYSTQGERFGPVGFDYLLELSQSGKLDPRNDLVWTTSLSDWEPAGEIEGLFERRAVQSRHEDSLAGTESLSQTGEYVSPVIVPKGHQGGTGRIGYIMGTVVLPSLILTGWGVAIGFMKPYVPMPYQNYLPMVAPPLVGILALVSQVKRFHNLGMSGWWTLGLLIPVLNLWLLYRCVACPAGYAGVKRLDGIGKLLAFLYWAGILAAIGLVVAGLAGSFGVMKDSGMLEDLLKQFKELRSAALPDR</sequence>
<feature type="domain" description="GYF" evidence="2">
    <location>
        <begin position="8"/>
        <end position="58"/>
    </location>
</feature>
<keyword evidence="1" id="KW-1133">Transmembrane helix</keyword>
<keyword evidence="1" id="KW-0472">Membrane</keyword>
<evidence type="ECO:0000256" key="1">
    <source>
        <dbReference type="SAM" id="Phobius"/>
    </source>
</evidence>
<feature type="transmembrane region" description="Helical" evidence="1">
    <location>
        <begin position="166"/>
        <end position="193"/>
    </location>
</feature>
<reference evidence="3 4" key="1">
    <citation type="submission" date="2020-04" db="EMBL/GenBank/DDBJ databases">
        <title>Luteolibacter sp. G-1-1-1 isolated from soil.</title>
        <authorList>
            <person name="Dahal R.H."/>
        </authorList>
    </citation>
    <scope>NUCLEOTIDE SEQUENCE [LARGE SCALE GENOMIC DNA]</scope>
    <source>
        <strain evidence="3 4">G-1-1-1</strain>
    </source>
</reference>
<dbReference type="GO" id="GO:0016020">
    <property type="term" value="C:membrane"/>
    <property type="evidence" value="ECO:0007669"/>
    <property type="project" value="InterPro"/>
</dbReference>
<dbReference type="Proteomes" id="UP000501812">
    <property type="component" value="Chromosome"/>
</dbReference>
<evidence type="ECO:0000313" key="3">
    <source>
        <dbReference type="EMBL" id="QJE95814.1"/>
    </source>
</evidence>
<proteinExistence type="predicted"/>
<feature type="transmembrane region" description="Helical" evidence="1">
    <location>
        <begin position="101"/>
        <end position="124"/>
    </location>
</feature>
<accession>A0A858RGY3</accession>
<organism evidence="3 4">
    <name type="scientific">Luteolibacter luteus</name>
    <dbReference type="NCBI Taxonomy" id="2728835"/>
    <lineage>
        <taxon>Bacteria</taxon>
        <taxon>Pseudomonadati</taxon>
        <taxon>Verrucomicrobiota</taxon>
        <taxon>Verrucomicrobiia</taxon>
        <taxon>Verrucomicrobiales</taxon>
        <taxon>Verrucomicrobiaceae</taxon>
        <taxon>Luteolibacter</taxon>
    </lineage>
</organism>
<dbReference type="AlphaFoldDB" id="A0A858RGY3"/>
<gene>
    <name evidence="3" type="ORF">HHL09_08440</name>
</gene>